<accession>S3CU56</accession>
<gene>
    <name evidence="2" type="ORF">F503_04720</name>
</gene>
<proteinExistence type="predicted"/>
<dbReference type="Proteomes" id="UP000016923">
    <property type="component" value="Unassembled WGS sequence"/>
</dbReference>
<feature type="compositionally biased region" description="Basic and acidic residues" evidence="1">
    <location>
        <begin position="1"/>
        <end position="17"/>
    </location>
</feature>
<keyword evidence="3" id="KW-1185">Reference proteome</keyword>
<evidence type="ECO:0000256" key="1">
    <source>
        <dbReference type="SAM" id="MobiDB-lite"/>
    </source>
</evidence>
<sequence>MAEPYDINHPEFGKREEDWPDPDVDSDTEEGAAAKERAEAAMVATINRSVARRYQQTNTFSHIPKSLYIKARDHQDQLTADERQVLLGRGDAIGRVLAAPDSLTLEEMHMFLNWPSPDVVRANIQRHTSGQLSTPRELYAKAKDAIAQNQYETLLSPGAISLMAHSFREVGNPFSSESSTSDPDMLAIGPYLKIPGWSDAYGLLATRLGVVRRIQHRSMMHATQQMMVLRSQARGGTMEPGSGQNVEDIYDAMEALEQQRNLGTVSEEEFKTRQNEFGDAMARAFPFLRPTVPPPAPIPTMPIVIPTRNVPAAPPAFPPPSLEDSVGAGPWPPLSTMCSPFSLFRKDKQDRPREESTLGVWHQLTEEQKEVYRSRSEELRGEAWAEHERKVAASTEATGRYTGRRYEKREGYKASGSQELGYMPPSPSIVTGLMLFRDEVLLDSGAELRTETDSGTGAGPGMSREHFQLVSSKWDELPKQQKVAYSQRATQVNAENRAEHDLIMRAITPQQRQAAYLAWSERLKSANGAA</sequence>
<dbReference type="eggNOG" id="ENOG502R3NC">
    <property type="taxonomic scope" value="Eukaryota"/>
</dbReference>
<name>S3CU56_OPHP1</name>
<dbReference type="STRING" id="1262450.S3CU56"/>
<dbReference type="EMBL" id="KE148162">
    <property type="protein sequence ID" value="EPE04205.1"/>
    <property type="molecule type" value="Genomic_DNA"/>
</dbReference>
<dbReference type="HOGENOM" id="CLU_578181_0_0_1"/>
<feature type="compositionally biased region" description="Acidic residues" evidence="1">
    <location>
        <begin position="18"/>
        <end position="30"/>
    </location>
</feature>
<evidence type="ECO:0000313" key="3">
    <source>
        <dbReference type="Proteomes" id="UP000016923"/>
    </source>
</evidence>
<protein>
    <submittedName>
        <fullName evidence="2">Uncharacterized protein</fullName>
    </submittedName>
</protein>
<feature type="region of interest" description="Disordered" evidence="1">
    <location>
        <begin position="1"/>
        <end position="35"/>
    </location>
</feature>
<reference evidence="2 3" key="1">
    <citation type="journal article" date="2013" name="BMC Genomics">
        <title>The genome and transcriptome of the pine saprophyte Ophiostoma piceae, and a comparison with the bark beetle-associated pine pathogen Grosmannia clavigera.</title>
        <authorList>
            <person name="Haridas S."/>
            <person name="Wang Y."/>
            <person name="Lim L."/>
            <person name="Massoumi Alamouti S."/>
            <person name="Jackman S."/>
            <person name="Docking R."/>
            <person name="Robertson G."/>
            <person name="Birol I."/>
            <person name="Bohlmann J."/>
            <person name="Breuil C."/>
        </authorList>
    </citation>
    <scope>NUCLEOTIDE SEQUENCE [LARGE SCALE GENOMIC DNA]</scope>
    <source>
        <strain evidence="2 3">UAMH 11346</strain>
    </source>
</reference>
<evidence type="ECO:0000313" key="2">
    <source>
        <dbReference type="EMBL" id="EPE04205.1"/>
    </source>
</evidence>
<dbReference type="OrthoDB" id="4770730at2759"/>
<dbReference type="AlphaFoldDB" id="S3CU56"/>
<dbReference type="VEuPathDB" id="FungiDB:F503_04720"/>
<dbReference type="OMA" id="TREEDWP"/>
<organism evidence="2 3">
    <name type="scientific">Ophiostoma piceae (strain UAMH 11346)</name>
    <name type="common">Sap stain fungus</name>
    <dbReference type="NCBI Taxonomy" id="1262450"/>
    <lineage>
        <taxon>Eukaryota</taxon>
        <taxon>Fungi</taxon>
        <taxon>Dikarya</taxon>
        <taxon>Ascomycota</taxon>
        <taxon>Pezizomycotina</taxon>
        <taxon>Sordariomycetes</taxon>
        <taxon>Sordariomycetidae</taxon>
        <taxon>Ophiostomatales</taxon>
        <taxon>Ophiostomataceae</taxon>
        <taxon>Ophiostoma</taxon>
    </lineage>
</organism>